<dbReference type="Proteomes" id="UP000251431">
    <property type="component" value="Unassembled WGS sequence"/>
</dbReference>
<dbReference type="AlphaFoldDB" id="A0A2X1A2C1"/>
<evidence type="ECO:0000313" key="2">
    <source>
        <dbReference type="Proteomes" id="UP000251431"/>
    </source>
</evidence>
<name>A0A2X1A2C1_9BACI</name>
<proteinExistence type="predicted"/>
<organism evidence="1 2">
    <name type="scientific">Lysinibacillus capsici</name>
    <dbReference type="NCBI Taxonomy" id="2115968"/>
    <lineage>
        <taxon>Bacteria</taxon>
        <taxon>Bacillati</taxon>
        <taxon>Bacillota</taxon>
        <taxon>Bacilli</taxon>
        <taxon>Bacillales</taxon>
        <taxon>Bacillaceae</taxon>
        <taxon>Lysinibacillus</taxon>
    </lineage>
</organism>
<protein>
    <recommendedName>
        <fullName evidence="3">DUF4238 domain-containing protein</fullName>
    </recommendedName>
</protein>
<dbReference type="EMBL" id="UAQE01000002">
    <property type="protein sequence ID" value="SPU37337.1"/>
    <property type="molecule type" value="Genomic_DNA"/>
</dbReference>
<evidence type="ECO:0008006" key="3">
    <source>
        <dbReference type="Google" id="ProtNLM"/>
    </source>
</evidence>
<dbReference type="InterPro" id="IPR025332">
    <property type="entry name" value="DUF4238"/>
</dbReference>
<reference evidence="1 2" key="1">
    <citation type="submission" date="2018-06" db="EMBL/GenBank/DDBJ databases">
        <authorList>
            <consortium name="Pathogen Informatics"/>
            <person name="Doyle S."/>
        </authorList>
    </citation>
    <scope>NUCLEOTIDE SEQUENCE [LARGE SCALE GENOMIC DNA]</scope>
    <source>
        <strain evidence="1 2">NCTC7582</strain>
    </source>
</reference>
<evidence type="ECO:0000313" key="1">
    <source>
        <dbReference type="EMBL" id="SPU37337.1"/>
    </source>
</evidence>
<sequence length="366" mass="43017">MQKFNPNWTTPSVRHHLVPNTYLKGWATNGTSVVYIEKEEKNIDFTSKDYGRNTENLGRIKHFYSRRAGALFRNKEDCDKYFEPIKKYSYTVKIEGKVVKDTIVLNDNFYAFNERWDIYDKNNILISKKRKDSLRKEILAIHNSSLEKGWSVLLEDGWPTVRQQILSAVNKETKKDIIPAVKRRELINFMVSMDWRTMPAPDSLLTEYDKLVQMMGIQDLLENRIDEEDKMYPFINTYSEEQLHNFLLMQYDNFFKNGGPIFNQADYMYNNMVIELLISPNGYEFITSDKPVCMYTNKQGDTEYIFPIAPNLACAVRGGGSFKDIVNYYALTRLDKDQLFEYNEAIKNNCNKGYILSQKTLKPYFK</sequence>
<gene>
    <name evidence="1" type="ORF">NCTC7582_03741</name>
</gene>
<dbReference type="RefSeq" id="WP_112118056.1">
    <property type="nucleotide sequence ID" value="NZ_UAQE01000002.1"/>
</dbReference>
<dbReference type="Pfam" id="PF14022">
    <property type="entry name" value="DUF4238"/>
    <property type="match status" value="1"/>
</dbReference>
<accession>A0A2X1A2C1</accession>